<dbReference type="AlphaFoldDB" id="A0A7X1PSP1"/>
<dbReference type="Proteomes" id="UP000486534">
    <property type="component" value="Unassembled WGS sequence"/>
</dbReference>
<dbReference type="PIRSF" id="PIRSF020634">
    <property type="entry name" value="TerY_vWA"/>
    <property type="match status" value="1"/>
</dbReference>
<dbReference type="InterPro" id="IPR002035">
    <property type="entry name" value="VWF_A"/>
</dbReference>
<protein>
    <submittedName>
        <fullName evidence="2">VWA domain-containing protein</fullName>
    </submittedName>
</protein>
<dbReference type="Pfam" id="PF00092">
    <property type="entry name" value="VWA"/>
    <property type="match status" value="1"/>
</dbReference>
<accession>A0A7X1PSP1</accession>
<comment type="caution">
    <text evidence="2">The sequence shown here is derived from an EMBL/GenBank/DDBJ whole genome shotgun (WGS) entry which is preliminary data.</text>
</comment>
<dbReference type="EMBL" id="WHUV01000009">
    <property type="protein sequence ID" value="MQA57776.1"/>
    <property type="molecule type" value="Genomic_DNA"/>
</dbReference>
<proteinExistence type="predicted"/>
<gene>
    <name evidence="2" type="ORF">GDH07_31105</name>
</gene>
<dbReference type="SUPFAM" id="SSF53300">
    <property type="entry name" value="vWA-like"/>
    <property type="match status" value="1"/>
</dbReference>
<dbReference type="PANTHER" id="PTHR10579:SF43">
    <property type="entry name" value="ZINC FINGER (C3HC4-TYPE RING FINGER) FAMILY PROTEIN"/>
    <property type="match status" value="1"/>
</dbReference>
<evidence type="ECO:0000313" key="3">
    <source>
        <dbReference type="Proteomes" id="UP000486534"/>
    </source>
</evidence>
<dbReference type="InterPro" id="IPR051266">
    <property type="entry name" value="CLCR"/>
</dbReference>
<dbReference type="InterPro" id="IPR011392">
    <property type="entry name" value="Tellurite-R_TerY"/>
</dbReference>
<dbReference type="SMART" id="SM00327">
    <property type="entry name" value="VWA"/>
    <property type="match status" value="1"/>
</dbReference>
<dbReference type="PROSITE" id="PS50234">
    <property type="entry name" value="VWFA"/>
    <property type="match status" value="1"/>
</dbReference>
<dbReference type="PANTHER" id="PTHR10579">
    <property type="entry name" value="CALCIUM-ACTIVATED CHLORIDE CHANNEL REGULATOR"/>
    <property type="match status" value="1"/>
</dbReference>
<name>A0A7X1PSP1_9PSED</name>
<reference evidence="2 3" key="1">
    <citation type="submission" date="2019-10" db="EMBL/GenBank/DDBJ databases">
        <title>Pseudomonas dajingensis sp. nov., isolated from the profound head ulcers of farmed Murray cod (Maccullochella peelii peelii).</title>
        <authorList>
            <person name="Liu Y."/>
        </authorList>
    </citation>
    <scope>NUCLEOTIDE SEQUENCE [LARGE SCALE GENOMIC DNA]</scope>
    <source>
        <strain evidence="2 3">MC042</strain>
    </source>
</reference>
<organism evidence="2 3">
    <name type="scientific">Pseudomonas piscis</name>
    <dbReference type="NCBI Taxonomy" id="2614538"/>
    <lineage>
        <taxon>Bacteria</taxon>
        <taxon>Pseudomonadati</taxon>
        <taxon>Pseudomonadota</taxon>
        <taxon>Gammaproteobacteria</taxon>
        <taxon>Pseudomonadales</taxon>
        <taxon>Pseudomonadaceae</taxon>
        <taxon>Pseudomonas</taxon>
    </lineage>
</organism>
<dbReference type="RefSeq" id="WP_152899783.1">
    <property type="nucleotide sequence ID" value="NZ_WHUV01000009.1"/>
</dbReference>
<sequence length="224" mass="24377">MKEEFLIRQEELVENPTARVPICLVLDVSGSMSGEPIQELQSGVQMFFDAIREDDVAQYAAEICVVTFGSTAQRAVDFMSIERQAVPALVADGTTAMGQGVNMALDLLDARKEEYRRAGVDYYQPWMVIMTDGEPTDDISVASSRIKSLAGSKKLTVFPIAIGAGANLETLSALSPGRPPLRLKGLNFKEFFLWLSRSVSRVSQSTPGEAVQLDVAGIEAWGQV</sequence>
<evidence type="ECO:0000313" key="2">
    <source>
        <dbReference type="EMBL" id="MQA57776.1"/>
    </source>
</evidence>
<dbReference type="InterPro" id="IPR036465">
    <property type="entry name" value="vWFA_dom_sf"/>
</dbReference>
<evidence type="ECO:0000259" key="1">
    <source>
        <dbReference type="PROSITE" id="PS50234"/>
    </source>
</evidence>
<feature type="domain" description="VWFA" evidence="1">
    <location>
        <begin position="21"/>
        <end position="202"/>
    </location>
</feature>
<dbReference type="Gene3D" id="3.40.50.410">
    <property type="entry name" value="von Willebrand factor, type A domain"/>
    <property type="match status" value="1"/>
</dbReference>